<dbReference type="STRING" id="927664.SAMN05421780_105187"/>
<dbReference type="EMBL" id="FOLE01000005">
    <property type="protein sequence ID" value="SFC42920.1"/>
    <property type="molecule type" value="Genomic_DNA"/>
</dbReference>
<evidence type="ECO:0000313" key="2">
    <source>
        <dbReference type="Proteomes" id="UP000199514"/>
    </source>
</evidence>
<protein>
    <recommendedName>
        <fullName evidence="3">NHL repeat-containing protein</fullName>
    </recommendedName>
</protein>
<dbReference type="AlphaFoldDB" id="A0A1I1JBV6"/>
<evidence type="ECO:0000313" key="1">
    <source>
        <dbReference type="EMBL" id="SFC42920.1"/>
    </source>
</evidence>
<dbReference type="SUPFAM" id="SSF101898">
    <property type="entry name" value="NHL repeat"/>
    <property type="match status" value="1"/>
</dbReference>
<keyword evidence="2" id="KW-1185">Reference proteome</keyword>
<sequence>MAALSACDGFFGKKTDLSFIDIPDQSASRVAYVPVLPEIKGFTRPVQVATGFDNLIYVVDSAQAIVAFDEAGNQVGRFTGVPNVTYVTQDRRLDLLAIGRFDTVINGQSYSLSSIYRIDMKKSGENNNTVLDLNTARITRQIRHPFYYNKSSPTNPTYLNGVSLNGIAVLYDNRYYVTRTGSDNNPQKIGGPDDAVLLFDKNDNFVSPISMQGLGGSSVTNFFTSPFDITTLAKPPQSYSLPSGTKEDFIVTSLDTSRTLQVQYIEVNATENGTDYSVKYFDYGDTTKASGFFYMPKRFSKPYGVTYSGDSKNYIFVIDRDSLYQFTNTGYEGVPFGTYTKLQKVSFGGTGNSVLQFRHAKSVAYFNRTLYVADAGNGRLLRFKLSDDYR</sequence>
<gene>
    <name evidence="1" type="ORF">SAMN05421780_105187</name>
</gene>
<evidence type="ECO:0008006" key="3">
    <source>
        <dbReference type="Google" id="ProtNLM"/>
    </source>
</evidence>
<name>A0A1I1JBV6_9BACT</name>
<accession>A0A1I1JBV6</accession>
<proteinExistence type="predicted"/>
<organism evidence="1 2">
    <name type="scientific">Flexibacter flexilis DSM 6793</name>
    <dbReference type="NCBI Taxonomy" id="927664"/>
    <lineage>
        <taxon>Bacteria</taxon>
        <taxon>Pseudomonadati</taxon>
        <taxon>Bacteroidota</taxon>
        <taxon>Cytophagia</taxon>
        <taxon>Cytophagales</taxon>
        <taxon>Flexibacteraceae</taxon>
        <taxon>Flexibacter</taxon>
    </lineage>
</organism>
<dbReference type="Proteomes" id="UP000199514">
    <property type="component" value="Unassembled WGS sequence"/>
</dbReference>
<reference evidence="1 2" key="1">
    <citation type="submission" date="2016-10" db="EMBL/GenBank/DDBJ databases">
        <authorList>
            <person name="de Groot N.N."/>
        </authorList>
    </citation>
    <scope>NUCLEOTIDE SEQUENCE [LARGE SCALE GENOMIC DNA]</scope>
    <source>
        <strain evidence="1 2">DSM 6793</strain>
    </source>
</reference>